<keyword evidence="5 7" id="KW-0472">Membrane</keyword>
<dbReference type="AlphaFoldDB" id="A0A919AYP4"/>
<dbReference type="InterPro" id="IPR000620">
    <property type="entry name" value="EamA_dom"/>
</dbReference>
<dbReference type="InterPro" id="IPR050638">
    <property type="entry name" value="AA-Vitamin_Transporters"/>
</dbReference>
<dbReference type="EMBL" id="BNBD01000002">
    <property type="protein sequence ID" value="GHF31686.1"/>
    <property type="molecule type" value="Genomic_DNA"/>
</dbReference>
<reference evidence="9" key="1">
    <citation type="journal article" date="2014" name="Int. J. Syst. Evol. Microbiol.">
        <title>Complete genome sequence of Corynebacterium casei LMG S-19264T (=DSM 44701T), isolated from a smear-ripened cheese.</title>
        <authorList>
            <consortium name="US DOE Joint Genome Institute (JGI-PGF)"/>
            <person name="Walter F."/>
            <person name="Albersmeier A."/>
            <person name="Kalinowski J."/>
            <person name="Ruckert C."/>
        </authorList>
    </citation>
    <scope>NUCLEOTIDE SEQUENCE</scope>
    <source>
        <strain evidence="9">JCM 4059</strain>
    </source>
</reference>
<feature type="transmembrane region" description="Helical" evidence="7">
    <location>
        <begin position="191"/>
        <end position="210"/>
    </location>
</feature>
<dbReference type="InterPro" id="IPR037185">
    <property type="entry name" value="EmrE-like"/>
</dbReference>
<name>A0A919AYP4_9ACTN</name>
<feature type="transmembrane region" description="Helical" evidence="7">
    <location>
        <begin position="225"/>
        <end position="244"/>
    </location>
</feature>
<comment type="similarity">
    <text evidence="2">Belongs to the EamA transporter family.</text>
</comment>
<evidence type="ECO:0000256" key="5">
    <source>
        <dbReference type="ARBA" id="ARBA00023136"/>
    </source>
</evidence>
<evidence type="ECO:0000256" key="2">
    <source>
        <dbReference type="ARBA" id="ARBA00007362"/>
    </source>
</evidence>
<feature type="transmembrane region" description="Helical" evidence="7">
    <location>
        <begin position="106"/>
        <end position="123"/>
    </location>
</feature>
<proteinExistence type="inferred from homology"/>
<sequence>MSGTAAAESGKTNPYLLLTTTMVLWGSGFSSSKGVVEHLPHEVAAVLRFGGGALCLLVALPFFGRGGKTTTRDASRAAAAGLLGVFAYNVFFFWGLSLAPSMDGSTIIPVMSPVLTTSFLLLTRKEKASSARLAGLGLGIAGAVIFFIGAGGDTSSGHDRLLGDFLFLLAAVSWAAYTLTGPKVLAGIEPLKATTYATLAGSVLLALYAAPQATDVHWSGLPGSVWLNVVYVAIGPTAVAYLFYYRGIGAVGPSSASIMMFVVPVFGTLCSTLFLGESFGVVQTVGAVVLLSGAVLAVTQGKLPGRRSTRTAQATEPAPEPRTSGSAG</sequence>
<evidence type="ECO:0000256" key="6">
    <source>
        <dbReference type="SAM" id="MobiDB-lite"/>
    </source>
</evidence>
<feature type="domain" description="EamA" evidence="8">
    <location>
        <begin position="162"/>
        <end position="298"/>
    </location>
</feature>
<feature type="domain" description="EamA" evidence="8">
    <location>
        <begin position="15"/>
        <end position="147"/>
    </location>
</feature>
<evidence type="ECO:0000313" key="9">
    <source>
        <dbReference type="EMBL" id="GHF31686.1"/>
    </source>
</evidence>
<evidence type="ECO:0000256" key="7">
    <source>
        <dbReference type="SAM" id="Phobius"/>
    </source>
</evidence>
<keyword evidence="4 7" id="KW-1133">Transmembrane helix</keyword>
<feature type="transmembrane region" description="Helical" evidence="7">
    <location>
        <begin position="130"/>
        <end position="149"/>
    </location>
</feature>
<protein>
    <submittedName>
        <fullName evidence="9">Membrane protein</fullName>
    </submittedName>
</protein>
<feature type="transmembrane region" description="Helical" evidence="7">
    <location>
        <begin position="43"/>
        <end position="63"/>
    </location>
</feature>
<dbReference type="Pfam" id="PF00892">
    <property type="entry name" value="EamA"/>
    <property type="match status" value="2"/>
</dbReference>
<dbReference type="SUPFAM" id="SSF103481">
    <property type="entry name" value="Multidrug resistance efflux transporter EmrE"/>
    <property type="match status" value="2"/>
</dbReference>
<feature type="transmembrane region" description="Helical" evidence="7">
    <location>
        <begin position="256"/>
        <end position="275"/>
    </location>
</feature>
<accession>A0A919AYP4</accession>
<dbReference type="PANTHER" id="PTHR32322:SF2">
    <property type="entry name" value="EAMA DOMAIN-CONTAINING PROTEIN"/>
    <property type="match status" value="1"/>
</dbReference>
<dbReference type="Proteomes" id="UP000638313">
    <property type="component" value="Unassembled WGS sequence"/>
</dbReference>
<dbReference type="PANTHER" id="PTHR32322">
    <property type="entry name" value="INNER MEMBRANE TRANSPORTER"/>
    <property type="match status" value="1"/>
</dbReference>
<keyword evidence="10" id="KW-1185">Reference proteome</keyword>
<evidence type="ECO:0000256" key="3">
    <source>
        <dbReference type="ARBA" id="ARBA00022692"/>
    </source>
</evidence>
<evidence type="ECO:0000313" key="10">
    <source>
        <dbReference type="Proteomes" id="UP000638313"/>
    </source>
</evidence>
<reference evidence="9" key="2">
    <citation type="submission" date="2020-09" db="EMBL/GenBank/DDBJ databases">
        <authorList>
            <person name="Sun Q."/>
            <person name="Ohkuma M."/>
        </authorList>
    </citation>
    <scope>NUCLEOTIDE SEQUENCE</scope>
    <source>
        <strain evidence="9">JCM 4059</strain>
    </source>
</reference>
<feature type="transmembrane region" description="Helical" evidence="7">
    <location>
        <begin position="281"/>
        <end position="299"/>
    </location>
</feature>
<feature type="transmembrane region" description="Helical" evidence="7">
    <location>
        <begin position="161"/>
        <end position="179"/>
    </location>
</feature>
<comment type="subcellular location">
    <subcellularLocation>
        <location evidence="1">Membrane</location>
        <topology evidence="1">Multi-pass membrane protein</topology>
    </subcellularLocation>
</comment>
<dbReference type="GO" id="GO:0016020">
    <property type="term" value="C:membrane"/>
    <property type="evidence" value="ECO:0007669"/>
    <property type="project" value="UniProtKB-SubCell"/>
</dbReference>
<gene>
    <name evidence="9" type="ORF">GCM10010218_10700</name>
</gene>
<evidence type="ECO:0000256" key="1">
    <source>
        <dbReference type="ARBA" id="ARBA00004141"/>
    </source>
</evidence>
<feature type="transmembrane region" description="Helical" evidence="7">
    <location>
        <begin position="75"/>
        <end position="94"/>
    </location>
</feature>
<keyword evidence="3 7" id="KW-0812">Transmembrane</keyword>
<evidence type="ECO:0000256" key="4">
    <source>
        <dbReference type="ARBA" id="ARBA00022989"/>
    </source>
</evidence>
<feature type="region of interest" description="Disordered" evidence="6">
    <location>
        <begin position="306"/>
        <end position="328"/>
    </location>
</feature>
<evidence type="ECO:0000259" key="8">
    <source>
        <dbReference type="Pfam" id="PF00892"/>
    </source>
</evidence>
<feature type="transmembrane region" description="Helical" evidence="7">
    <location>
        <begin position="12"/>
        <end position="31"/>
    </location>
</feature>
<organism evidence="9 10">
    <name type="scientific">Streptomyces mashuensis</name>
    <dbReference type="NCBI Taxonomy" id="33904"/>
    <lineage>
        <taxon>Bacteria</taxon>
        <taxon>Bacillati</taxon>
        <taxon>Actinomycetota</taxon>
        <taxon>Actinomycetes</taxon>
        <taxon>Kitasatosporales</taxon>
        <taxon>Streptomycetaceae</taxon>
        <taxon>Streptomyces</taxon>
    </lineage>
</organism>
<comment type="caution">
    <text evidence="9">The sequence shown here is derived from an EMBL/GenBank/DDBJ whole genome shotgun (WGS) entry which is preliminary data.</text>
</comment>
<dbReference type="RefSeq" id="WP_190128256.1">
    <property type="nucleotide sequence ID" value="NZ_BNBD01000002.1"/>
</dbReference>